<dbReference type="Pfam" id="PF20283">
    <property type="entry name" value="CTD7"/>
    <property type="match status" value="1"/>
</dbReference>
<evidence type="ECO:0000313" key="3">
    <source>
        <dbReference type="Proteomes" id="UP000494301"/>
    </source>
</evidence>
<name>A0A6J5JU17_9BURK</name>
<dbReference type="AlphaFoldDB" id="A0A6J5JU17"/>
<dbReference type="Proteomes" id="UP000494301">
    <property type="component" value="Unassembled WGS sequence"/>
</dbReference>
<protein>
    <recommendedName>
        <fullName evidence="1">ABC-three component systems C-terminal domain-containing protein</fullName>
    </recommendedName>
</protein>
<gene>
    <name evidence="2" type="ORF">BLA3211_08065</name>
</gene>
<feature type="domain" description="ABC-three component systems C-terminal" evidence="1">
    <location>
        <begin position="308"/>
        <end position="427"/>
    </location>
</feature>
<proteinExistence type="predicted"/>
<sequence length="433" mass="48135">MSTKEKVAKEPRVKRSPSVPGQAYGYLVQEVRVLWHLLHARTGDVVAFEHVGDVSTQAADGRVVSEEDKSGFTYNPIADRAVSLWKTLANWIDARRAGSLPAASIYVLYVAQPYDGPIADELHRCNKTDEAMQLVAKLRKHFADDLETDVSKKAAKGAVKKGGKRAVAAGDGSAVVRDDGDDETSPAALIKQLRRVFDHDDEVIASIVVYFSIEKGTASPVNEVRGAISASVPDEHVNEVTESLLGWTKTQVMAQIEAQRVVGIAYDDFRAYRLIVHERVLGTLKAFPEHTLIPQRSEIEEHLDGSIFVRQLTVLELKEDRIEAYIKDFLRASSARTSWAALGYLNSNSLGPFVEELQDHWQQSALEVETLDTDKTPIQQGVKPLILCMKKEMRIQKVDVPAYFSRGSFHEIANELKIGWHPDWKALVATPAE</sequence>
<evidence type="ECO:0000259" key="1">
    <source>
        <dbReference type="Pfam" id="PF20283"/>
    </source>
</evidence>
<accession>A0A6J5JU17</accession>
<dbReference type="EMBL" id="CABWIL020000048">
    <property type="protein sequence ID" value="CAB3974545.1"/>
    <property type="molecule type" value="Genomic_DNA"/>
</dbReference>
<organism evidence="2 3">
    <name type="scientific">Burkholderia aenigmatica</name>
    <dbReference type="NCBI Taxonomy" id="2015348"/>
    <lineage>
        <taxon>Bacteria</taxon>
        <taxon>Pseudomonadati</taxon>
        <taxon>Pseudomonadota</taxon>
        <taxon>Betaproteobacteria</taxon>
        <taxon>Burkholderiales</taxon>
        <taxon>Burkholderiaceae</taxon>
        <taxon>Burkholderia</taxon>
        <taxon>Burkholderia cepacia complex</taxon>
    </lineage>
</organism>
<dbReference type="InterPro" id="IPR046913">
    <property type="entry name" value="ABC-3C_CTD7"/>
</dbReference>
<dbReference type="RefSeq" id="WP_175223586.1">
    <property type="nucleotide sequence ID" value="NZ_CABWIL020000048.1"/>
</dbReference>
<reference evidence="2 3" key="1">
    <citation type="submission" date="2020-04" db="EMBL/GenBank/DDBJ databases">
        <authorList>
            <person name="Depoorter E."/>
        </authorList>
    </citation>
    <scope>NUCLEOTIDE SEQUENCE [LARGE SCALE GENOMIC DNA]</scope>
    <source>
        <strain evidence="2 3">BCC0217</strain>
    </source>
</reference>
<evidence type="ECO:0000313" key="2">
    <source>
        <dbReference type="EMBL" id="CAB3974545.1"/>
    </source>
</evidence>